<feature type="chain" id="PRO_5038037236" description="Lipoprotein" evidence="2">
    <location>
        <begin position="25"/>
        <end position="208"/>
    </location>
</feature>
<proteinExistence type="predicted"/>
<evidence type="ECO:0000256" key="1">
    <source>
        <dbReference type="SAM" id="MobiDB-lite"/>
    </source>
</evidence>
<protein>
    <recommendedName>
        <fullName evidence="5">Lipoprotein</fullName>
    </recommendedName>
</protein>
<feature type="compositionally biased region" description="Pro residues" evidence="1">
    <location>
        <begin position="43"/>
        <end position="52"/>
    </location>
</feature>
<evidence type="ECO:0008006" key="5">
    <source>
        <dbReference type="Google" id="ProtNLM"/>
    </source>
</evidence>
<comment type="caution">
    <text evidence="3">The sequence shown here is derived from an EMBL/GenBank/DDBJ whole genome shotgun (WGS) entry which is preliminary data.</text>
</comment>
<dbReference type="AlphaFoldDB" id="A0A933SB35"/>
<accession>A0A933SB35</accession>
<feature type="signal peptide" evidence="2">
    <location>
        <begin position="1"/>
        <end position="24"/>
    </location>
</feature>
<gene>
    <name evidence="3" type="ORF">HZA61_03475</name>
</gene>
<evidence type="ECO:0000313" key="4">
    <source>
        <dbReference type="Proteomes" id="UP000696931"/>
    </source>
</evidence>
<name>A0A933SB35_UNCEI</name>
<dbReference type="PROSITE" id="PS51257">
    <property type="entry name" value="PROKAR_LIPOPROTEIN"/>
    <property type="match status" value="1"/>
</dbReference>
<feature type="region of interest" description="Disordered" evidence="1">
    <location>
        <begin position="28"/>
        <end position="52"/>
    </location>
</feature>
<evidence type="ECO:0000256" key="2">
    <source>
        <dbReference type="SAM" id="SignalP"/>
    </source>
</evidence>
<dbReference type="EMBL" id="JACRIW010000030">
    <property type="protein sequence ID" value="MBI5168528.1"/>
    <property type="molecule type" value="Genomic_DNA"/>
</dbReference>
<dbReference type="Proteomes" id="UP000696931">
    <property type="component" value="Unassembled WGS sequence"/>
</dbReference>
<keyword evidence="2" id="KW-0732">Signal</keyword>
<reference evidence="3" key="1">
    <citation type="submission" date="2020-07" db="EMBL/GenBank/DDBJ databases">
        <title>Huge and variable diversity of episymbiotic CPR bacteria and DPANN archaea in groundwater ecosystems.</title>
        <authorList>
            <person name="He C.Y."/>
            <person name="Keren R."/>
            <person name="Whittaker M."/>
            <person name="Farag I.F."/>
            <person name="Doudna J."/>
            <person name="Cate J.H.D."/>
            <person name="Banfield J.F."/>
        </authorList>
    </citation>
    <scope>NUCLEOTIDE SEQUENCE</scope>
    <source>
        <strain evidence="3">NC_groundwater_1813_Pr3_B-0.1um_71_17</strain>
    </source>
</reference>
<organism evidence="3 4">
    <name type="scientific">Eiseniibacteriota bacterium</name>
    <dbReference type="NCBI Taxonomy" id="2212470"/>
    <lineage>
        <taxon>Bacteria</taxon>
        <taxon>Candidatus Eiseniibacteriota</taxon>
    </lineage>
</organism>
<evidence type="ECO:0000313" key="3">
    <source>
        <dbReference type="EMBL" id="MBI5168528.1"/>
    </source>
</evidence>
<sequence>MQRAPLAGGLLVLLTLVALGAACAGAPQAPQAPQGARAEKPPALIPSPQPVPGQTPHLMDFMDPPGTKQVLRPFMLHADLWTNGIDQRAKLDTVVYALENGARTCRVTNADSLWAVDYTWIYPHSVFPERWYDARQLLAAADSLRVPDDAVIQFTFGTCRIGVRAATYEQARAEALRLWPEDIPVRLAGRLKLKVDRAKKALRGEPAE</sequence>